<reference evidence="1" key="1">
    <citation type="submission" date="2021-02" db="EMBL/GenBank/DDBJ databases">
        <authorList>
            <person name="Dougan E. K."/>
            <person name="Rhodes N."/>
            <person name="Thang M."/>
            <person name="Chan C."/>
        </authorList>
    </citation>
    <scope>NUCLEOTIDE SEQUENCE</scope>
</reference>
<comment type="caution">
    <text evidence="1">The sequence shown here is derived from an EMBL/GenBank/DDBJ whole genome shotgun (WGS) entry which is preliminary data.</text>
</comment>
<keyword evidence="2" id="KW-1185">Reference proteome</keyword>
<gene>
    <name evidence="1" type="ORF">SNAT2548_LOCUS281</name>
</gene>
<dbReference type="InterPro" id="IPR011990">
    <property type="entry name" value="TPR-like_helical_dom_sf"/>
</dbReference>
<dbReference type="Gene3D" id="1.25.40.10">
    <property type="entry name" value="Tetratricopeptide repeat domain"/>
    <property type="match status" value="1"/>
</dbReference>
<dbReference type="OrthoDB" id="418467at2759"/>
<evidence type="ECO:0000313" key="2">
    <source>
        <dbReference type="Proteomes" id="UP000604046"/>
    </source>
</evidence>
<dbReference type="AlphaFoldDB" id="A0A812GEI7"/>
<accession>A0A812GEI7</accession>
<proteinExistence type="predicted"/>
<dbReference type="EMBL" id="CAJNDS010000011">
    <property type="protein sequence ID" value="CAE6916014.1"/>
    <property type="molecule type" value="Genomic_DNA"/>
</dbReference>
<protein>
    <submittedName>
        <fullName evidence="1">Uncharacterized protein</fullName>
    </submittedName>
</protein>
<dbReference type="Proteomes" id="UP000604046">
    <property type="component" value="Unassembled WGS sequence"/>
</dbReference>
<organism evidence="1 2">
    <name type="scientific">Symbiodinium natans</name>
    <dbReference type="NCBI Taxonomy" id="878477"/>
    <lineage>
        <taxon>Eukaryota</taxon>
        <taxon>Sar</taxon>
        <taxon>Alveolata</taxon>
        <taxon>Dinophyceae</taxon>
        <taxon>Suessiales</taxon>
        <taxon>Symbiodiniaceae</taxon>
        <taxon>Symbiodinium</taxon>
    </lineage>
</organism>
<sequence length="142" mass="15281">MAMADGGVGADAAPELAWTASLMLCSQAITEYGLRQEWRQATHLLAVANEESLAPDLQLCKKAANACREAGQWRACVQMLRRLCQAPHQGLQADVVIFGTVMASAADLVSDSAAPWDVATLVKWRRGLQVLQGAMQAETTVR</sequence>
<name>A0A812GEI7_9DINO</name>
<evidence type="ECO:0000313" key="1">
    <source>
        <dbReference type="EMBL" id="CAE6916014.1"/>
    </source>
</evidence>